<organism evidence="1">
    <name type="scientific">Lysobacter firmicutimachus</name>
    <dbReference type="NCBI Taxonomy" id="1792846"/>
    <lineage>
        <taxon>Bacteria</taxon>
        <taxon>Pseudomonadati</taxon>
        <taxon>Pseudomonadota</taxon>
        <taxon>Gammaproteobacteria</taxon>
        <taxon>Lysobacterales</taxon>
        <taxon>Lysobacteraceae</taxon>
        <taxon>Lysobacter</taxon>
    </lineage>
</organism>
<protein>
    <submittedName>
        <fullName evidence="1">Uncharacterized protein</fullName>
    </submittedName>
</protein>
<proteinExistence type="predicted"/>
<evidence type="ECO:0000313" key="1">
    <source>
        <dbReference type="EMBL" id="XCO73260.1"/>
    </source>
</evidence>
<dbReference type="RefSeq" id="WP_363796318.1">
    <property type="nucleotide sequence ID" value="NZ_CP159925.1"/>
</dbReference>
<accession>A0AAU8MNP9</accession>
<reference evidence="1" key="1">
    <citation type="submission" date="2024-06" db="EMBL/GenBank/DDBJ databases">
        <authorList>
            <person name="Li S."/>
        </authorList>
    </citation>
    <scope>NUCLEOTIDE SEQUENCE</scope>
    <source>
        <strain evidence="1">SR10</strain>
    </source>
</reference>
<gene>
    <name evidence="1" type="ORF">ABU614_12720</name>
</gene>
<sequence length="124" mass="14026">MLENEVFGVRAAVRIYCPGDMHDLAALLADAFEIDGFSIEPEEYEPFEEVGFAEAFGFEAWLSRWPEEDGAWFGLELCTDDSIEEVLHGRMHDISGWLARFVANTCNLRAIAVHERWGVDREGG</sequence>
<dbReference type="EMBL" id="CP159925">
    <property type="protein sequence ID" value="XCO73260.1"/>
    <property type="molecule type" value="Genomic_DNA"/>
</dbReference>
<dbReference type="AlphaFoldDB" id="A0AAU8MNP9"/>
<name>A0AAU8MNP9_9GAMM</name>